<proteinExistence type="predicted"/>
<sequence>MLHRVRRLSTLLNDVTEQPVGCKPESSDRLTGGLLCFRPFHVDRRTFVFRSFSRLKRTCCQFHHVVHSPVVQLSNHVHIPFEPSIMWRDVVHAIKGLGRTCDGIKPQHKEPLSKSYRIASNEPTAVSTIPAERRSASSGGCFWKTLGIYWDRQNDHLIFSGPGAPHWVKWKRQRSFPYKGLPRPQGRVTLSQWKRIEMHAFCDASDSPFARRSLPSLWTRAYGSAGCRGTGTFRAEHIEAIGSLPHVLEWQRLSWRGLADRWKPFIRNQIEKIQQLVEPALWTYCPERTDGDFRPCSSSDQHHRGKCVAHHRITGSFCEQLSIILRGERQVKLFPVEELQVAEECLQKL</sequence>
<gene>
    <name evidence="1" type="ORF">T4A_6582</name>
</gene>
<accession>A0A0V1E723</accession>
<evidence type="ECO:0000313" key="2">
    <source>
        <dbReference type="Proteomes" id="UP000054632"/>
    </source>
</evidence>
<name>A0A0V1E723_TRIPS</name>
<dbReference type="Proteomes" id="UP000054632">
    <property type="component" value="Unassembled WGS sequence"/>
</dbReference>
<reference evidence="1 2" key="1">
    <citation type="submission" date="2015-01" db="EMBL/GenBank/DDBJ databases">
        <title>Evolution of Trichinella species and genotypes.</title>
        <authorList>
            <person name="Korhonen P.K."/>
            <person name="Edoardo P."/>
            <person name="Giuseppe L.R."/>
            <person name="Gasser R.B."/>
        </authorList>
    </citation>
    <scope>NUCLEOTIDE SEQUENCE [LARGE SCALE GENOMIC DNA]</scope>
    <source>
        <strain evidence="1">ISS13</strain>
    </source>
</reference>
<dbReference type="AlphaFoldDB" id="A0A0V1E723"/>
<organism evidence="1 2">
    <name type="scientific">Trichinella pseudospiralis</name>
    <name type="common">Parasitic roundworm</name>
    <dbReference type="NCBI Taxonomy" id="6337"/>
    <lineage>
        <taxon>Eukaryota</taxon>
        <taxon>Metazoa</taxon>
        <taxon>Ecdysozoa</taxon>
        <taxon>Nematoda</taxon>
        <taxon>Enoplea</taxon>
        <taxon>Dorylaimia</taxon>
        <taxon>Trichinellida</taxon>
        <taxon>Trichinellidae</taxon>
        <taxon>Trichinella</taxon>
    </lineage>
</organism>
<comment type="caution">
    <text evidence="1">The sequence shown here is derived from an EMBL/GenBank/DDBJ whole genome shotgun (WGS) entry which is preliminary data.</text>
</comment>
<protein>
    <submittedName>
        <fullName evidence="1">Uncharacterized protein</fullName>
    </submittedName>
</protein>
<evidence type="ECO:0000313" key="1">
    <source>
        <dbReference type="EMBL" id="KRY69589.1"/>
    </source>
</evidence>
<dbReference type="EMBL" id="JYDR01000087">
    <property type="protein sequence ID" value="KRY69589.1"/>
    <property type="molecule type" value="Genomic_DNA"/>
</dbReference>